<dbReference type="Gene3D" id="2.30.40.10">
    <property type="entry name" value="Urease, subunit C, domain 1"/>
    <property type="match status" value="1"/>
</dbReference>
<dbReference type="GeneID" id="24407889"/>
<dbReference type="InterPro" id="IPR011059">
    <property type="entry name" value="Metal-dep_hydrolase_composite"/>
</dbReference>
<dbReference type="InterPro" id="IPR006680">
    <property type="entry name" value="Amidohydro-rel"/>
</dbReference>
<dbReference type="EMBL" id="GG697335">
    <property type="protein sequence ID" value="EFQ26704.1"/>
    <property type="molecule type" value="Genomic_DNA"/>
</dbReference>
<accession>E3Q766</accession>
<proteinExistence type="predicted"/>
<dbReference type="RefSeq" id="XP_008090724.1">
    <property type="nucleotide sequence ID" value="XM_008092533.1"/>
</dbReference>
<name>E3Q766_COLGM</name>
<dbReference type="Gene3D" id="3.20.20.140">
    <property type="entry name" value="Metal-dependent hydrolases"/>
    <property type="match status" value="1"/>
</dbReference>
<evidence type="ECO:0000259" key="2">
    <source>
        <dbReference type="Pfam" id="PF01979"/>
    </source>
</evidence>
<evidence type="ECO:0000256" key="1">
    <source>
        <dbReference type="SAM" id="MobiDB-lite"/>
    </source>
</evidence>
<dbReference type="GO" id="GO:0016810">
    <property type="term" value="F:hydrolase activity, acting on carbon-nitrogen (but not peptide) bonds"/>
    <property type="evidence" value="ECO:0007669"/>
    <property type="project" value="InterPro"/>
</dbReference>
<dbReference type="InterPro" id="IPR051781">
    <property type="entry name" value="Metallo-dep_Hydrolase"/>
</dbReference>
<reference evidence="4" key="1">
    <citation type="journal article" date="2012" name="Nat. Genet.">
        <title>Lifestyle transitions in plant pathogenic Colletotrichum fungi deciphered by genome and transcriptome analyses.</title>
        <authorList>
            <person name="O'Connell R.J."/>
            <person name="Thon M.R."/>
            <person name="Hacquard S."/>
            <person name="Amyotte S.G."/>
            <person name="Kleemann J."/>
            <person name="Torres M.F."/>
            <person name="Damm U."/>
            <person name="Buiate E.A."/>
            <person name="Epstein L."/>
            <person name="Alkan N."/>
            <person name="Altmueller J."/>
            <person name="Alvarado-Balderrama L."/>
            <person name="Bauser C.A."/>
            <person name="Becker C."/>
            <person name="Birren B.W."/>
            <person name="Chen Z."/>
            <person name="Choi J."/>
            <person name="Crouch J.A."/>
            <person name="Duvick J.P."/>
            <person name="Farman M.A."/>
            <person name="Gan P."/>
            <person name="Heiman D."/>
            <person name="Henrissat B."/>
            <person name="Howard R.J."/>
            <person name="Kabbage M."/>
            <person name="Koch C."/>
            <person name="Kracher B."/>
            <person name="Kubo Y."/>
            <person name="Law A.D."/>
            <person name="Lebrun M.-H."/>
            <person name="Lee Y.-H."/>
            <person name="Miyara I."/>
            <person name="Moore N."/>
            <person name="Neumann U."/>
            <person name="Nordstroem K."/>
            <person name="Panaccione D.G."/>
            <person name="Panstruga R."/>
            <person name="Place M."/>
            <person name="Proctor R.H."/>
            <person name="Prusky D."/>
            <person name="Rech G."/>
            <person name="Reinhardt R."/>
            <person name="Rollins J.A."/>
            <person name="Rounsley S."/>
            <person name="Schardl C.L."/>
            <person name="Schwartz D.C."/>
            <person name="Shenoy N."/>
            <person name="Shirasu K."/>
            <person name="Sikhakolli U.R."/>
            <person name="Stueber K."/>
            <person name="Sukno S.A."/>
            <person name="Sweigard J.A."/>
            <person name="Takano Y."/>
            <person name="Takahara H."/>
            <person name="Trail F."/>
            <person name="van der Does H.C."/>
            <person name="Voll L.M."/>
            <person name="Will I."/>
            <person name="Young S."/>
            <person name="Zeng Q."/>
            <person name="Zhang J."/>
            <person name="Zhou S."/>
            <person name="Dickman M.B."/>
            <person name="Schulze-Lefert P."/>
            <person name="Ver Loren van Themaat E."/>
            <person name="Ma L.-J."/>
            <person name="Vaillancourt L.J."/>
        </authorList>
    </citation>
    <scope>NUCLEOTIDE SEQUENCE [LARGE SCALE GENOMIC DNA]</scope>
    <source>
        <strain evidence="4">M1.001 / M2 / FGSC 10212</strain>
    </source>
</reference>
<evidence type="ECO:0000313" key="3">
    <source>
        <dbReference type="EMBL" id="EFQ26704.1"/>
    </source>
</evidence>
<dbReference type="PANTHER" id="PTHR43135:SF3">
    <property type="entry name" value="ALPHA-D-RIBOSE 1-METHYLPHOSPHONATE 5-TRIPHOSPHATE DIPHOSPHATASE"/>
    <property type="match status" value="1"/>
</dbReference>
<organism evidence="4">
    <name type="scientific">Colletotrichum graminicola (strain M1.001 / M2 / FGSC 10212)</name>
    <name type="common">Maize anthracnose fungus</name>
    <name type="synonym">Glomerella graminicola</name>
    <dbReference type="NCBI Taxonomy" id="645133"/>
    <lineage>
        <taxon>Eukaryota</taxon>
        <taxon>Fungi</taxon>
        <taxon>Dikarya</taxon>
        <taxon>Ascomycota</taxon>
        <taxon>Pezizomycotina</taxon>
        <taxon>Sordariomycetes</taxon>
        <taxon>Hypocreomycetidae</taxon>
        <taxon>Glomerellales</taxon>
        <taxon>Glomerellaceae</taxon>
        <taxon>Colletotrichum</taxon>
        <taxon>Colletotrichum graminicola species complex</taxon>
    </lineage>
</organism>
<dbReference type="SUPFAM" id="SSF51556">
    <property type="entry name" value="Metallo-dependent hydrolases"/>
    <property type="match status" value="1"/>
</dbReference>
<dbReference type="PANTHER" id="PTHR43135">
    <property type="entry name" value="ALPHA-D-RIBOSE 1-METHYLPHOSPHONATE 5-TRIPHOSPHATE DIPHOSPHATASE"/>
    <property type="match status" value="1"/>
</dbReference>
<dbReference type="OrthoDB" id="5595695at2759"/>
<dbReference type="eggNOG" id="ENOG502QV1J">
    <property type="taxonomic scope" value="Eukaryota"/>
</dbReference>
<dbReference type="STRING" id="645133.E3Q766"/>
<dbReference type="Proteomes" id="UP000008782">
    <property type="component" value="Unassembled WGS sequence"/>
</dbReference>
<gene>
    <name evidence="3" type="ORF">GLRG_02524</name>
</gene>
<dbReference type="VEuPathDB" id="FungiDB:GLRG_02524"/>
<dbReference type="InterPro" id="IPR032466">
    <property type="entry name" value="Metal_Hydrolase"/>
</dbReference>
<keyword evidence="3" id="KW-0378">Hydrolase</keyword>
<sequence>MTKIFIKNVRVFDSQVIREAGNVVFTRSAGNIQDPMADGSEAETSDHVVDGRGCSLLPGIIEVYANIKGANAALGSYASHGVTTVIDLSSNTQQCQALRVYAAGRTGLPTFLTSGTEATSAKDCQPQLYDSSYEFVISTREDAVRYVSAKSSGPDRADFIKVAVDPHLPTDEILKTIVDTAHAHGKLTIARTAGKSSYERAMLAGFDIFAHAPLDAALDPAMAREMAAQGKVFVPTLAMMWRRALAEKSDTSTATTTTDTGERDRPSGIPSQRRGVGGGDGAERDQDDDSADPGSRQHTDPGATVGSDYGNATATVRTLHDAGVTICAGTTANLVPGAQIPFGESLHEELRLLVEAGMSRLDALRSATCVAAKAFRLSGRGIIRSGLRADLVLVEGNPLEDINATRNIRRVWIQGEEVDSEKIAA</sequence>
<feature type="region of interest" description="Disordered" evidence="1">
    <location>
        <begin position="246"/>
        <end position="310"/>
    </location>
</feature>
<feature type="domain" description="Amidohydrolase-related" evidence="2">
    <location>
        <begin position="78"/>
        <end position="418"/>
    </location>
</feature>
<dbReference type="AlphaFoldDB" id="E3Q766"/>
<protein>
    <submittedName>
        <fullName evidence="3">Amidohydrolase</fullName>
    </submittedName>
</protein>
<evidence type="ECO:0000313" key="4">
    <source>
        <dbReference type="Proteomes" id="UP000008782"/>
    </source>
</evidence>
<dbReference type="SUPFAM" id="SSF51338">
    <property type="entry name" value="Composite domain of metallo-dependent hydrolases"/>
    <property type="match status" value="1"/>
</dbReference>
<dbReference type="HOGENOM" id="CLU_023620_6_1_1"/>
<keyword evidence="4" id="KW-1185">Reference proteome</keyword>
<dbReference type="Pfam" id="PF01979">
    <property type="entry name" value="Amidohydro_1"/>
    <property type="match status" value="1"/>
</dbReference>